<dbReference type="EMBL" id="JAEHOE010000067">
    <property type="protein sequence ID" value="KAG2489969.1"/>
    <property type="molecule type" value="Genomic_DNA"/>
</dbReference>
<feature type="compositionally biased region" description="Low complexity" evidence="1">
    <location>
        <begin position="191"/>
        <end position="206"/>
    </location>
</feature>
<proteinExistence type="predicted"/>
<feature type="region of interest" description="Disordered" evidence="1">
    <location>
        <begin position="182"/>
        <end position="279"/>
    </location>
</feature>
<feature type="compositionally biased region" description="Gly residues" evidence="1">
    <location>
        <begin position="490"/>
        <end position="501"/>
    </location>
</feature>
<feature type="region of interest" description="Disordered" evidence="1">
    <location>
        <begin position="590"/>
        <end position="685"/>
    </location>
</feature>
<name>A0A836BWC5_9CHLO</name>
<feature type="region of interest" description="Disordered" evidence="1">
    <location>
        <begin position="923"/>
        <end position="946"/>
    </location>
</feature>
<reference evidence="3" key="1">
    <citation type="journal article" date="2020" name="bioRxiv">
        <title>Comparative genomics of Chlamydomonas.</title>
        <authorList>
            <person name="Craig R.J."/>
            <person name="Hasan A.R."/>
            <person name="Ness R.W."/>
            <person name="Keightley P.D."/>
        </authorList>
    </citation>
    <scope>NUCLEOTIDE SEQUENCE</scope>
    <source>
        <strain evidence="3">CCAP 11/70</strain>
    </source>
</reference>
<protein>
    <recommendedName>
        <fullName evidence="2">Protein kinase domain-containing protein</fullName>
    </recommendedName>
</protein>
<gene>
    <name evidence="3" type="ORF">HYH03_011598</name>
</gene>
<feature type="compositionally biased region" description="Low complexity" evidence="1">
    <location>
        <begin position="599"/>
        <end position="610"/>
    </location>
</feature>
<dbReference type="InterPro" id="IPR051681">
    <property type="entry name" value="Ser/Thr_Kinases-Pseudokinases"/>
</dbReference>
<dbReference type="InterPro" id="IPR008271">
    <property type="entry name" value="Ser/Thr_kinase_AS"/>
</dbReference>
<dbReference type="Pfam" id="PF07714">
    <property type="entry name" value="PK_Tyr_Ser-Thr"/>
    <property type="match status" value="2"/>
</dbReference>
<feature type="compositionally biased region" description="Low complexity" evidence="1">
    <location>
        <begin position="260"/>
        <end position="269"/>
    </location>
</feature>
<feature type="domain" description="Protein kinase" evidence="2">
    <location>
        <begin position="1"/>
        <end position="356"/>
    </location>
</feature>
<feature type="compositionally biased region" description="Low complexity" evidence="1">
    <location>
        <begin position="674"/>
        <end position="685"/>
    </location>
</feature>
<dbReference type="PANTHER" id="PTHR44329">
    <property type="entry name" value="SERINE/THREONINE-PROTEIN KINASE TNNI3K-RELATED"/>
    <property type="match status" value="1"/>
</dbReference>
<feature type="compositionally biased region" description="Low complexity" evidence="1">
    <location>
        <begin position="336"/>
        <end position="345"/>
    </location>
</feature>
<dbReference type="InterPro" id="IPR011009">
    <property type="entry name" value="Kinase-like_dom_sf"/>
</dbReference>
<dbReference type="OrthoDB" id="551059at2759"/>
<dbReference type="SMART" id="SM00220">
    <property type="entry name" value="S_TKc"/>
    <property type="match status" value="1"/>
</dbReference>
<evidence type="ECO:0000256" key="1">
    <source>
        <dbReference type="SAM" id="MobiDB-lite"/>
    </source>
</evidence>
<sequence length="978" mass="98052">MLLEFCEAGTLRDVIVKGLATGRRRYNEEQALSWLLDVAEALHFLHTSRPACIHRDVKAENVLLKREGGRTVAKLGDLGLHVIVDEDHPVMLRRRGAASLDGGGSSAFVAITPNALGAGLEPWGSFQDPTTDAGGPCVEEGRNGEEYRSAGAVGLTEVVGEREQLAEQGFLLATADDVEPLVDYDCPPPTANGTGTAEAAAPQAAPTGGGEPRARTPCFGRQAQVSEYTSDAEADGAAADSKTAKELQPSPPGACGLLDSSGSSGSSSGAGHTRTTPHTLMGASYVGDICPGDRPCLLDTERTSAGNGNGNDNGNALAVAGDGAGRNGPPGDTSPALRPADVAAAASHAPHGSPWLVGVTAMRPAGSASLAPSPLGPQQAAVPPLARVFGAVASARALPAAPVSAGQLTGPGSGGGAAAGVRALQRAASSAARQANGPSSALSIRVSARSSSLRAQVPPAAEAAAAATRAIGLGLHRNYLTEATATASDGVGGGGRDGGGNSMPLRHPPPLSAGAGPVSAPLHRLDPGSVGPPPAIQRPPTAAFLLSRRTARSLNAGGTALSSGRNSLSGSGGGSSLGVMREADVLELFQGGGGGSSAGGAAATADTGRAPPGPSGRGYQSMDLVRNPLSPGANAVPTSQDSLGLSTAGKEAPRAPTAPHGPLTPGCGGGSGGSRPRTSLSSRLLPAPKPPQLAAVAEASLPAPRAAAPAVAKAFPRSLADDAPQQHCASGVGVGGDGGARPKTAPLPKLRLGGLAAPPSRPSLQIDREGSFGAAWRRVGSMTKLLRPASGVLPGHEAFQWVYGLTGQAGSCMYMAPEVHQRLPYNEKCDVFSFGVLLYELLAGELLLVAYGPNTGRAAKLGIRTPQGYARVVSEGFRPPRPTRISDAQWSLVTSCWHQDPCERPNMAEVVEALRGMLASKMGAEGSNSGRGVRARVGTPRASTPKASAFATGAGAGDLKDETKAAAGCAGCAGCVIC</sequence>
<dbReference type="AlphaFoldDB" id="A0A836BWC5"/>
<comment type="caution">
    <text evidence="3">The sequence shown here is derived from an EMBL/GenBank/DDBJ whole genome shotgun (WGS) entry which is preliminary data.</text>
</comment>
<dbReference type="SUPFAM" id="SSF56112">
    <property type="entry name" value="Protein kinase-like (PK-like)"/>
    <property type="match status" value="1"/>
</dbReference>
<feature type="region of interest" description="Disordered" evidence="1">
    <location>
        <begin position="556"/>
        <end position="575"/>
    </location>
</feature>
<feature type="region of interest" description="Disordered" evidence="1">
    <location>
        <begin position="722"/>
        <end position="743"/>
    </location>
</feature>
<organism evidence="3 4">
    <name type="scientific">Edaphochlamys debaryana</name>
    <dbReference type="NCBI Taxonomy" id="47281"/>
    <lineage>
        <taxon>Eukaryota</taxon>
        <taxon>Viridiplantae</taxon>
        <taxon>Chlorophyta</taxon>
        <taxon>core chlorophytes</taxon>
        <taxon>Chlorophyceae</taxon>
        <taxon>CS clade</taxon>
        <taxon>Chlamydomonadales</taxon>
        <taxon>Chlamydomonadales incertae sedis</taxon>
        <taxon>Edaphochlamys</taxon>
    </lineage>
</organism>
<dbReference type="GO" id="GO:0004674">
    <property type="term" value="F:protein serine/threonine kinase activity"/>
    <property type="evidence" value="ECO:0007669"/>
    <property type="project" value="TreeGrafter"/>
</dbReference>
<feature type="region of interest" description="Disordered" evidence="1">
    <location>
        <begin position="301"/>
        <end position="345"/>
    </location>
</feature>
<evidence type="ECO:0000259" key="2">
    <source>
        <dbReference type="PROSITE" id="PS50011"/>
    </source>
</evidence>
<feature type="region of interest" description="Disordered" evidence="1">
    <location>
        <begin position="486"/>
        <end position="539"/>
    </location>
</feature>
<dbReference type="Proteomes" id="UP000612055">
    <property type="component" value="Unassembled WGS sequence"/>
</dbReference>
<feature type="compositionally biased region" description="Low complexity" evidence="1">
    <location>
        <begin position="229"/>
        <end position="241"/>
    </location>
</feature>
<dbReference type="InterPro" id="IPR000719">
    <property type="entry name" value="Prot_kinase_dom"/>
</dbReference>
<keyword evidence="4" id="KW-1185">Reference proteome</keyword>
<feature type="compositionally biased region" description="Low complexity" evidence="1">
    <location>
        <begin position="310"/>
        <end position="321"/>
    </location>
</feature>
<evidence type="ECO:0000313" key="4">
    <source>
        <dbReference type="Proteomes" id="UP000612055"/>
    </source>
</evidence>
<evidence type="ECO:0000313" key="3">
    <source>
        <dbReference type="EMBL" id="KAG2489969.1"/>
    </source>
</evidence>
<feature type="compositionally biased region" description="Polar residues" evidence="1">
    <location>
        <begin position="636"/>
        <end position="645"/>
    </location>
</feature>
<accession>A0A836BWC5</accession>
<dbReference type="PROSITE" id="PS50011">
    <property type="entry name" value="PROTEIN_KINASE_DOM"/>
    <property type="match status" value="1"/>
</dbReference>
<dbReference type="InterPro" id="IPR001245">
    <property type="entry name" value="Ser-Thr/Tyr_kinase_cat_dom"/>
</dbReference>
<dbReference type="PROSITE" id="PS00108">
    <property type="entry name" value="PROTEIN_KINASE_ST"/>
    <property type="match status" value="1"/>
</dbReference>
<dbReference type="PANTHER" id="PTHR44329:SF289">
    <property type="entry name" value="SERINE_THREONINE-PROTEIN KINASE VIK"/>
    <property type="match status" value="1"/>
</dbReference>
<dbReference type="Gene3D" id="1.10.510.10">
    <property type="entry name" value="Transferase(Phosphotransferase) domain 1"/>
    <property type="match status" value="2"/>
</dbReference>
<dbReference type="GO" id="GO:0005524">
    <property type="term" value="F:ATP binding"/>
    <property type="evidence" value="ECO:0007669"/>
    <property type="project" value="InterPro"/>
</dbReference>